<feature type="region of interest" description="Disordered" evidence="1">
    <location>
        <begin position="75"/>
        <end position="113"/>
    </location>
</feature>
<dbReference type="Proteomes" id="UP000078348">
    <property type="component" value="Unassembled WGS sequence"/>
</dbReference>
<evidence type="ECO:0000256" key="1">
    <source>
        <dbReference type="SAM" id="MobiDB-lite"/>
    </source>
</evidence>
<evidence type="ECO:0000313" key="3">
    <source>
        <dbReference type="Proteomes" id="UP000078348"/>
    </source>
</evidence>
<reference evidence="2 3" key="1">
    <citation type="submission" date="2016-05" db="EMBL/GenBank/DDBJ databases">
        <title>Nuclear genome of Blastocystis sp. subtype 1 NandII.</title>
        <authorList>
            <person name="Gentekaki E."/>
            <person name="Curtis B."/>
            <person name="Stairs C."/>
            <person name="Eme L."/>
            <person name="Herman E."/>
            <person name="Klimes V."/>
            <person name="Arias M.C."/>
            <person name="Elias M."/>
            <person name="Hilliou F."/>
            <person name="Klute M."/>
            <person name="Malik S.-B."/>
            <person name="Pightling A."/>
            <person name="Rachubinski R."/>
            <person name="Salas D."/>
            <person name="Schlacht A."/>
            <person name="Suga H."/>
            <person name="Archibald J."/>
            <person name="Ball S.G."/>
            <person name="Clark G."/>
            <person name="Dacks J."/>
            <person name="Van Der Giezen M."/>
            <person name="Tsaousis A."/>
            <person name="Roger A."/>
        </authorList>
    </citation>
    <scope>NUCLEOTIDE SEQUENCE [LARGE SCALE GENOMIC DNA]</scope>
    <source>
        <strain evidence="3">ATCC 50177 / NandII</strain>
    </source>
</reference>
<sequence length="142" mass="16149">MMRFGVCHNLDEIEAKLRAAQDMDIDTLQRYAYSVSFTANCQFNDMMERFRAPYPSLIEMRASLLMNKEKLERELSVVSKPATQPTVGNELNDMADEEEGSGGEMDEETASIITQSLLQVRNVRPQKKVNWDSSSDDESDSE</sequence>
<name>A0A196S9X7_BLAHN</name>
<dbReference type="AlphaFoldDB" id="A0A196S9X7"/>
<comment type="caution">
    <text evidence="2">The sequence shown here is derived from an EMBL/GenBank/DDBJ whole genome shotgun (WGS) entry which is preliminary data.</text>
</comment>
<dbReference type="EMBL" id="LXWW01000320">
    <property type="protein sequence ID" value="OAO13828.1"/>
    <property type="molecule type" value="Genomic_DNA"/>
</dbReference>
<protein>
    <submittedName>
        <fullName evidence="2">Uncharacterized protein</fullName>
    </submittedName>
</protein>
<accession>A0A196S9X7</accession>
<proteinExistence type="predicted"/>
<feature type="compositionally biased region" description="Acidic residues" evidence="1">
    <location>
        <begin position="93"/>
        <end position="109"/>
    </location>
</feature>
<gene>
    <name evidence="2" type="ORF">AV274_4503</name>
</gene>
<organism evidence="2 3">
    <name type="scientific">Blastocystis sp. subtype 1 (strain ATCC 50177 / NandII)</name>
    <dbReference type="NCBI Taxonomy" id="478820"/>
    <lineage>
        <taxon>Eukaryota</taxon>
        <taxon>Sar</taxon>
        <taxon>Stramenopiles</taxon>
        <taxon>Bigyra</taxon>
        <taxon>Opalozoa</taxon>
        <taxon>Opalinata</taxon>
        <taxon>Blastocystidae</taxon>
        <taxon>Blastocystis</taxon>
    </lineage>
</organism>
<keyword evidence="3" id="KW-1185">Reference proteome</keyword>
<evidence type="ECO:0000313" key="2">
    <source>
        <dbReference type="EMBL" id="OAO13828.1"/>
    </source>
</evidence>